<accession>A0AAE9A1X4</accession>
<gene>
    <name evidence="1" type="ORF">L3Y34_009156</name>
</gene>
<evidence type="ECO:0000313" key="2">
    <source>
        <dbReference type="Proteomes" id="UP000827892"/>
    </source>
</evidence>
<proteinExistence type="predicted"/>
<reference evidence="1 2" key="1">
    <citation type="submission" date="2022-02" db="EMBL/GenBank/DDBJ databases">
        <title>Chromosome-level reference genomes for two strains of Caenorhabditis briggsae: an improved platform for comparative genomics.</title>
        <authorList>
            <person name="Stevens L."/>
            <person name="Andersen E.C."/>
        </authorList>
    </citation>
    <scope>NUCLEOTIDE SEQUENCE [LARGE SCALE GENOMIC DNA]</scope>
    <source>
        <strain evidence="1">QX1410_ONT</strain>
        <tissue evidence="1">Whole-organism</tissue>
    </source>
</reference>
<sequence length="197" mass="22127">MRFTDDAKPLLEASVDPTKEAHCGGMCQTNPDCYAFDYIPGHCRFYQIETGKNLTFGFDNSCKGELLLLGIKVDLRPGEKCYEFLLLDLWESNRTRLLKNGKNYGLREVLESCHPQQINSHPAAEATAYLPADGTAGPAHLGFRDWKTASVGADGEKEILPNEQYPDTPPPPPLSYSQQRRCMAQFNHSSLYFLYSN</sequence>
<organism evidence="1 2">
    <name type="scientific">Caenorhabditis briggsae</name>
    <dbReference type="NCBI Taxonomy" id="6238"/>
    <lineage>
        <taxon>Eukaryota</taxon>
        <taxon>Metazoa</taxon>
        <taxon>Ecdysozoa</taxon>
        <taxon>Nematoda</taxon>
        <taxon>Chromadorea</taxon>
        <taxon>Rhabditida</taxon>
        <taxon>Rhabditina</taxon>
        <taxon>Rhabditomorpha</taxon>
        <taxon>Rhabditoidea</taxon>
        <taxon>Rhabditidae</taxon>
        <taxon>Peloderinae</taxon>
        <taxon>Caenorhabditis</taxon>
    </lineage>
</organism>
<protein>
    <submittedName>
        <fullName evidence="1">Uncharacterized protein</fullName>
    </submittedName>
</protein>
<dbReference type="AlphaFoldDB" id="A0AAE9A1X4"/>
<dbReference type="Proteomes" id="UP000827892">
    <property type="component" value="Chromosome V"/>
</dbReference>
<name>A0AAE9A1X4_CAEBR</name>
<evidence type="ECO:0000313" key="1">
    <source>
        <dbReference type="EMBL" id="ULT91365.1"/>
    </source>
</evidence>
<dbReference type="EMBL" id="CP090895">
    <property type="protein sequence ID" value="ULT91365.1"/>
    <property type="molecule type" value="Genomic_DNA"/>
</dbReference>